<evidence type="ECO:0000313" key="1">
    <source>
        <dbReference type="EMBL" id="KAG7730893.1"/>
    </source>
</evidence>
<evidence type="ECO:0008006" key="5">
    <source>
        <dbReference type="Google" id="ProtNLM"/>
    </source>
</evidence>
<dbReference type="SUPFAM" id="SSF50978">
    <property type="entry name" value="WD40 repeat-like"/>
    <property type="match status" value="1"/>
</dbReference>
<evidence type="ECO:0000313" key="4">
    <source>
        <dbReference type="Proteomes" id="UP000738402"/>
    </source>
</evidence>
<dbReference type="PROSITE" id="PS50896">
    <property type="entry name" value="LISH"/>
    <property type="match status" value="1"/>
</dbReference>
<dbReference type="EMBL" id="JAHLUH010000001">
    <property type="protein sequence ID" value="KAG7730893.1"/>
    <property type="molecule type" value="Genomic_DNA"/>
</dbReference>
<dbReference type="InterPro" id="IPR006594">
    <property type="entry name" value="LisH"/>
</dbReference>
<dbReference type="Proteomes" id="UP000738402">
    <property type="component" value="Unassembled WGS sequence"/>
</dbReference>
<dbReference type="SMART" id="SM00320">
    <property type="entry name" value="WD40"/>
    <property type="match status" value="2"/>
</dbReference>
<evidence type="ECO:0000313" key="3">
    <source>
        <dbReference type="Proteomes" id="UP000697297"/>
    </source>
</evidence>
<sequence length="440" mass="48985">MSAAQQLIAHYLKTNNLTRTLAAFELELNRKFDYYSVEESLETILKDRLAYLSLEKPESENTKSLWTVDVPKKHDLLDLGTLKSLVISSCFVKLEIGSKSVSLGLFVTNNKQVHFFDLEKRRNILVKNDLHGLTATKLVAGVDGSDLLFSCGMDGKLRIWRAGYDNELQLELLSEKQLHKRLVLQMKFQKMDRKTGFLVSTGWDSKLVATRVNLEDGTTEKLNEVSLLTRASCLLITADSSNYPVILVGRTDTSMVGVYTIHDRIFEIGRVALNDSEFSSHSFHPMAFAKTENDTVVAATNHTPYMRLITFKIPTIADLIGVEETEVAPKVAAASVLASDSESFQTNVTIRRNIIISNFNSMSPQDKFSDPIVRTRPHKDGVWIFGDDGVVRGFDVGTGSVVEELKTHEGRIKSAFVADVGDTETIVSCGAVDRVASVWQ</sequence>
<evidence type="ECO:0000313" key="2">
    <source>
        <dbReference type="EMBL" id="KAG7761943.1"/>
    </source>
</evidence>
<dbReference type="InterPro" id="IPR001680">
    <property type="entry name" value="WD40_rpt"/>
</dbReference>
<proteinExistence type="predicted"/>
<dbReference type="Proteomes" id="UP000697297">
    <property type="component" value="Unassembled WGS sequence"/>
</dbReference>
<keyword evidence="3" id="KW-1185">Reference proteome</keyword>
<reference evidence="1 3" key="1">
    <citation type="journal article" date="2021" name="G3 (Bethesda)">
        <title>Genomic diversity, chromosomal rearrangements, and interspecies hybridization in the ogataea polymorpha species complex.</title>
        <authorList>
            <person name="Hanson S.J."/>
            <person name="Cinneide E.O."/>
            <person name="Salzberg L.I."/>
            <person name="Wolfe K.H."/>
            <person name="McGowan J."/>
            <person name="Fitzpatrick D.A."/>
            <person name="Matlin K."/>
        </authorList>
    </citation>
    <scope>NUCLEOTIDE SEQUENCE</scope>
    <source>
        <strain evidence="2">81-436-3</strain>
        <strain evidence="1">83-405-1</strain>
    </source>
</reference>
<organism evidence="1 4">
    <name type="scientific">Ogataea haglerorum</name>
    <dbReference type="NCBI Taxonomy" id="1937702"/>
    <lineage>
        <taxon>Eukaryota</taxon>
        <taxon>Fungi</taxon>
        <taxon>Dikarya</taxon>
        <taxon>Ascomycota</taxon>
        <taxon>Saccharomycotina</taxon>
        <taxon>Pichiomycetes</taxon>
        <taxon>Pichiales</taxon>
        <taxon>Pichiaceae</taxon>
        <taxon>Ogataea</taxon>
    </lineage>
</organism>
<dbReference type="EMBL" id="JAHLUN010000018">
    <property type="protein sequence ID" value="KAG7761943.1"/>
    <property type="molecule type" value="Genomic_DNA"/>
</dbReference>
<gene>
    <name evidence="1" type="ORF">KL933_000688</name>
    <name evidence="2" type="ORF">KL946_004989</name>
</gene>
<protein>
    <recommendedName>
        <fullName evidence="5">LisH domain-containing protein</fullName>
    </recommendedName>
</protein>
<dbReference type="AlphaFoldDB" id="A0AAN6DCN8"/>
<accession>A0AAN6DCN8</accession>
<dbReference type="InterPro" id="IPR036322">
    <property type="entry name" value="WD40_repeat_dom_sf"/>
</dbReference>
<dbReference type="InterPro" id="IPR015943">
    <property type="entry name" value="WD40/YVTN_repeat-like_dom_sf"/>
</dbReference>
<name>A0AAN6DCN8_9ASCO</name>
<comment type="caution">
    <text evidence="1">The sequence shown here is derived from an EMBL/GenBank/DDBJ whole genome shotgun (WGS) entry which is preliminary data.</text>
</comment>
<dbReference type="Gene3D" id="2.130.10.10">
    <property type="entry name" value="YVTN repeat-like/Quinoprotein amine dehydrogenase"/>
    <property type="match status" value="2"/>
</dbReference>